<evidence type="ECO:0000256" key="4">
    <source>
        <dbReference type="ARBA" id="ARBA00022692"/>
    </source>
</evidence>
<feature type="transmembrane region" description="Helical" evidence="10">
    <location>
        <begin position="55"/>
        <end position="74"/>
    </location>
</feature>
<name>A0A9P8NZK6_9ASCO</name>
<dbReference type="PANTHER" id="PTHR11157">
    <property type="entry name" value="FATTY ACID ACYL TRANSFERASE-RELATED"/>
    <property type="match status" value="1"/>
</dbReference>
<dbReference type="GO" id="GO:0009922">
    <property type="term" value="F:fatty acid elongase activity"/>
    <property type="evidence" value="ECO:0007669"/>
    <property type="project" value="InterPro"/>
</dbReference>
<dbReference type="InterPro" id="IPR002076">
    <property type="entry name" value="ELO_fam"/>
</dbReference>
<keyword evidence="6 10" id="KW-1133">Transmembrane helix</keyword>
<evidence type="ECO:0000256" key="9">
    <source>
        <dbReference type="ARBA" id="ARBA00023160"/>
    </source>
</evidence>
<feature type="transmembrane region" description="Helical" evidence="10">
    <location>
        <begin position="242"/>
        <end position="265"/>
    </location>
</feature>
<reference evidence="11" key="1">
    <citation type="journal article" date="2021" name="Open Biol.">
        <title>Shared evolutionary footprints suggest mitochondrial oxidative damage underlies multiple complex I losses in fungi.</title>
        <authorList>
            <person name="Schikora-Tamarit M.A."/>
            <person name="Marcet-Houben M."/>
            <person name="Nosek J."/>
            <person name="Gabaldon T."/>
        </authorList>
    </citation>
    <scope>NUCLEOTIDE SEQUENCE</scope>
    <source>
        <strain evidence="11">NCAIM Y.01608</strain>
    </source>
</reference>
<evidence type="ECO:0000256" key="1">
    <source>
        <dbReference type="ARBA" id="ARBA00004141"/>
    </source>
</evidence>
<comment type="similarity">
    <text evidence="10">Belongs to the ELO family.</text>
</comment>
<sequence length="352" mass="40443">MNIIEQTLPYKLISWNWLPNSEVFHLPSIASSPIKEFPMDTSNAFLKEKFYPASLHYLTPVSVAFVYFICVHLVNKIVVRRQLRQYQSSNPGKAVPKRLPSAPCAIAKHRYFKLFVLLHNMALCAYSVWTFLGMTTTIYYYSHELIPDLIGRYYSLSSKLSPVDLFWQSVCDVDHGIWYNQGDSIKGLAFYSYVFYLSKYYEILDTVIILLKGRPASLLQSYHHSGAILSMWAGTRFASPPIWIFVVFNSFIHSIMYFYYTLACVGVRLGGLFKQTLTSLQICQFVLGGSLAVVHLFVRYLDVLSGTYRSCISTSEEALALFINVFYLTPLTMLFAAFYIDSYKKKDKLKKP</sequence>
<feature type="transmembrane region" description="Helical" evidence="10">
    <location>
        <begin position="277"/>
        <end position="298"/>
    </location>
</feature>
<dbReference type="GO" id="GO:0042761">
    <property type="term" value="P:very long-chain fatty acid biosynthetic process"/>
    <property type="evidence" value="ECO:0007669"/>
    <property type="project" value="TreeGrafter"/>
</dbReference>
<dbReference type="AlphaFoldDB" id="A0A9P8NZK6"/>
<keyword evidence="12" id="KW-1185">Reference proteome</keyword>
<evidence type="ECO:0000256" key="8">
    <source>
        <dbReference type="ARBA" id="ARBA00023136"/>
    </source>
</evidence>
<dbReference type="GO" id="GO:0019367">
    <property type="term" value="P:fatty acid elongation, saturated fatty acid"/>
    <property type="evidence" value="ECO:0007669"/>
    <property type="project" value="TreeGrafter"/>
</dbReference>
<feature type="transmembrane region" description="Helical" evidence="10">
    <location>
        <begin position="117"/>
        <end position="141"/>
    </location>
</feature>
<dbReference type="PANTHER" id="PTHR11157:SF169">
    <property type="entry name" value="ELONGATION OF FATTY ACIDS PROTEIN"/>
    <property type="match status" value="1"/>
</dbReference>
<dbReference type="GO" id="GO:0034626">
    <property type="term" value="P:fatty acid elongation, polyunsaturated fatty acid"/>
    <property type="evidence" value="ECO:0007669"/>
    <property type="project" value="TreeGrafter"/>
</dbReference>
<evidence type="ECO:0000256" key="10">
    <source>
        <dbReference type="RuleBase" id="RU361115"/>
    </source>
</evidence>
<keyword evidence="4 10" id="KW-0812">Transmembrane</keyword>
<reference evidence="11" key="2">
    <citation type="submission" date="2021-01" db="EMBL/GenBank/DDBJ databases">
        <authorList>
            <person name="Schikora-Tamarit M.A."/>
        </authorList>
    </citation>
    <scope>NUCLEOTIDE SEQUENCE</scope>
    <source>
        <strain evidence="11">NCAIM Y.01608</strain>
    </source>
</reference>
<dbReference type="EMBL" id="JAEUBD010001266">
    <property type="protein sequence ID" value="KAH3662818.1"/>
    <property type="molecule type" value="Genomic_DNA"/>
</dbReference>
<comment type="catalytic activity">
    <reaction evidence="10">
        <text>an acyl-CoA + malonyl-CoA + H(+) = a 3-oxoacyl-CoA + CO2 + CoA</text>
        <dbReference type="Rhea" id="RHEA:50252"/>
        <dbReference type="ChEBI" id="CHEBI:15378"/>
        <dbReference type="ChEBI" id="CHEBI:16526"/>
        <dbReference type="ChEBI" id="CHEBI:57287"/>
        <dbReference type="ChEBI" id="CHEBI:57384"/>
        <dbReference type="ChEBI" id="CHEBI:58342"/>
        <dbReference type="ChEBI" id="CHEBI:90726"/>
    </reaction>
    <physiologicalReaction direction="left-to-right" evidence="10">
        <dbReference type="Rhea" id="RHEA:50253"/>
    </physiologicalReaction>
</comment>
<evidence type="ECO:0000313" key="12">
    <source>
        <dbReference type="Proteomes" id="UP000788993"/>
    </source>
</evidence>
<keyword evidence="9 10" id="KW-0275">Fatty acid biosynthesis</keyword>
<keyword evidence="2 10" id="KW-0444">Lipid biosynthesis</keyword>
<evidence type="ECO:0000256" key="6">
    <source>
        <dbReference type="ARBA" id="ARBA00022989"/>
    </source>
</evidence>
<comment type="subcellular location">
    <subcellularLocation>
        <location evidence="1">Membrane</location>
        <topology evidence="1">Multi-pass membrane protein</topology>
    </subcellularLocation>
</comment>
<keyword evidence="8 10" id="KW-0472">Membrane</keyword>
<dbReference type="GO" id="GO:0005789">
    <property type="term" value="C:endoplasmic reticulum membrane"/>
    <property type="evidence" value="ECO:0007669"/>
    <property type="project" value="TreeGrafter"/>
</dbReference>
<dbReference type="GO" id="GO:0034625">
    <property type="term" value="P:fatty acid elongation, monounsaturated fatty acid"/>
    <property type="evidence" value="ECO:0007669"/>
    <property type="project" value="TreeGrafter"/>
</dbReference>
<evidence type="ECO:0000256" key="3">
    <source>
        <dbReference type="ARBA" id="ARBA00022679"/>
    </source>
</evidence>
<proteinExistence type="inferred from homology"/>
<evidence type="ECO:0000256" key="2">
    <source>
        <dbReference type="ARBA" id="ARBA00022516"/>
    </source>
</evidence>
<protein>
    <recommendedName>
        <fullName evidence="10">Elongation of fatty acids protein</fullName>
        <ecNumber evidence="10">2.3.1.-</ecNumber>
    </recommendedName>
</protein>
<dbReference type="GO" id="GO:0030148">
    <property type="term" value="P:sphingolipid biosynthetic process"/>
    <property type="evidence" value="ECO:0007669"/>
    <property type="project" value="TreeGrafter"/>
</dbReference>
<evidence type="ECO:0000256" key="7">
    <source>
        <dbReference type="ARBA" id="ARBA00023098"/>
    </source>
</evidence>
<keyword evidence="3 10" id="KW-0808">Transferase</keyword>
<dbReference type="Proteomes" id="UP000788993">
    <property type="component" value="Unassembled WGS sequence"/>
</dbReference>
<feature type="transmembrane region" description="Helical" evidence="10">
    <location>
        <begin position="318"/>
        <end position="340"/>
    </location>
</feature>
<organism evidence="11 12">
    <name type="scientific">Ogataea polymorpha</name>
    <dbReference type="NCBI Taxonomy" id="460523"/>
    <lineage>
        <taxon>Eukaryota</taxon>
        <taxon>Fungi</taxon>
        <taxon>Dikarya</taxon>
        <taxon>Ascomycota</taxon>
        <taxon>Saccharomycotina</taxon>
        <taxon>Pichiomycetes</taxon>
        <taxon>Pichiales</taxon>
        <taxon>Pichiaceae</taxon>
        <taxon>Ogataea</taxon>
    </lineage>
</organism>
<dbReference type="Pfam" id="PF01151">
    <property type="entry name" value="ELO"/>
    <property type="match status" value="1"/>
</dbReference>
<evidence type="ECO:0000313" key="11">
    <source>
        <dbReference type="EMBL" id="KAH3662818.1"/>
    </source>
</evidence>
<evidence type="ECO:0000256" key="5">
    <source>
        <dbReference type="ARBA" id="ARBA00022832"/>
    </source>
</evidence>
<keyword evidence="7 10" id="KW-0443">Lipid metabolism</keyword>
<comment type="caution">
    <text evidence="11">The sequence shown here is derived from an EMBL/GenBank/DDBJ whole genome shotgun (WGS) entry which is preliminary data.</text>
</comment>
<accession>A0A9P8NZK6</accession>
<dbReference type="EC" id="2.3.1.-" evidence="10"/>
<gene>
    <name evidence="11" type="ORF">OGATHE_004394</name>
</gene>
<keyword evidence="5 10" id="KW-0276">Fatty acid metabolism</keyword>